<name>A0A8J3N3L4_9CHLR</name>
<feature type="compositionally biased region" description="Acidic residues" evidence="1">
    <location>
        <begin position="65"/>
        <end position="75"/>
    </location>
</feature>
<evidence type="ECO:0000313" key="3">
    <source>
        <dbReference type="EMBL" id="GHO94478.1"/>
    </source>
</evidence>
<dbReference type="InterPro" id="IPR024439">
    <property type="entry name" value="RNHCP"/>
</dbReference>
<evidence type="ECO:0000313" key="4">
    <source>
        <dbReference type="Proteomes" id="UP000597444"/>
    </source>
</evidence>
<sequence length="75" mass="8719">MEPIGYFQRPNEEYVIVHRCCDCDFERFNRVAADDDFELVLSLPELPPRSSREIKAQRLQSEVGESTELDTDQIA</sequence>
<dbReference type="AlphaFoldDB" id="A0A8J3N3L4"/>
<dbReference type="Pfam" id="PF12647">
    <property type="entry name" value="RNHCP"/>
    <property type="match status" value="1"/>
</dbReference>
<organism evidence="3 4">
    <name type="scientific">Reticulibacter mediterranei</name>
    <dbReference type="NCBI Taxonomy" id="2778369"/>
    <lineage>
        <taxon>Bacteria</taxon>
        <taxon>Bacillati</taxon>
        <taxon>Chloroflexota</taxon>
        <taxon>Ktedonobacteria</taxon>
        <taxon>Ktedonobacterales</taxon>
        <taxon>Reticulibacteraceae</taxon>
        <taxon>Reticulibacter</taxon>
    </lineage>
</organism>
<accession>A0A8J3N3L4</accession>
<evidence type="ECO:0000259" key="2">
    <source>
        <dbReference type="Pfam" id="PF12647"/>
    </source>
</evidence>
<feature type="domain" description="RNHCP" evidence="2">
    <location>
        <begin position="1"/>
        <end position="39"/>
    </location>
</feature>
<proteinExistence type="predicted"/>
<reference evidence="3" key="1">
    <citation type="submission" date="2020-10" db="EMBL/GenBank/DDBJ databases">
        <title>Taxonomic study of unclassified bacteria belonging to the class Ktedonobacteria.</title>
        <authorList>
            <person name="Yabe S."/>
            <person name="Wang C.M."/>
            <person name="Zheng Y."/>
            <person name="Sakai Y."/>
            <person name="Cavaletti L."/>
            <person name="Monciardini P."/>
            <person name="Donadio S."/>
        </authorList>
    </citation>
    <scope>NUCLEOTIDE SEQUENCE</scope>
    <source>
        <strain evidence="3">ID150040</strain>
    </source>
</reference>
<dbReference type="EMBL" id="BNJK01000001">
    <property type="protein sequence ID" value="GHO94478.1"/>
    <property type="molecule type" value="Genomic_DNA"/>
</dbReference>
<comment type="caution">
    <text evidence="3">The sequence shown here is derived from an EMBL/GenBank/DDBJ whole genome shotgun (WGS) entry which is preliminary data.</text>
</comment>
<protein>
    <recommendedName>
        <fullName evidence="2">RNHCP domain-containing protein</fullName>
    </recommendedName>
</protein>
<gene>
    <name evidence="3" type="ORF">KSF_045260</name>
</gene>
<keyword evidence="4" id="KW-1185">Reference proteome</keyword>
<evidence type="ECO:0000256" key="1">
    <source>
        <dbReference type="SAM" id="MobiDB-lite"/>
    </source>
</evidence>
<dbReference type="Proteomes" id="UP000597444">
    <property type="component" value="Unassembled WGS sequence"/>
</dbReference>
<feature type="region of interest" description="Disordered" evidence="1">
    <location>
        <begin position="52"/>
        <end position="75"/>
    </location>
</feature>